<dbReference type="KEGG" id="hqn:M0220_10230"/>
<evidence type="ECO:0000313" key="2">
    <source>
        <dbReference type="EMBL" id="UYO73273.1"/>
    </source>
</evidence>
<proteinExistence type="predicted"/>
<dbReference type="Proteomes" id="UP001164935">
    <property type="component" value="Chromosome"/>
</dbReference>
<dbReference type="InterPro" id="IPR012902">
    <property type="entry name" value="N_methyl_site"/>
</dbReference>
<dbReference type="InterPro" id="IPR054402">
    <property type="entry name" value="Tt1218-like_dom"/>
</dbReference>
<dbReference type="RefSeq" id="WP_264017568.1">
    <property type="nucleotide sequence ID" value="NZ_CP096973.1"/>
</dbReference>
<dbReference type="NCBIfam" id="TIGR02523">
    <property type="entry name" value="type_IV_pilV"/>
    <property type="match status" value="1"/>
</dbReference>
<gene>
    <name evidence="2" type="primary">pilV</name>
    <name evidence="2" type="ORF">M0220_10230</name>
</gene>
<dbReference type="NCBIfam" id="TIGR02532">
    <property type="entry name" value="IV_pilin_GFxxxE"/>
    <property type="match status" value="1"/>
</dbReference>
<keyword evidence="3" id="KW-1185">Reference proteome</keyword>
<evidence type="ECO:0000313" key="3">
    <source>
        <dbReference type="Proteomes" id="UP001164935"/>
    </source>
</evidence>
<dbReference type="Pfam" id="PF07963">
    <property type="entry name" value="N_methyl"/>
    <property type="match status" value="1"/>
</dbReference>
<feature type="domain" description="Type IV pilin Tt1218-like" evidence="1">
    <location>
        <begin position="30"/>
        <end position="73"/>
    </location>
</feature>
<reference evidence="2" key="1">
    <citation type="submission" date="2022-05" db="EMBL/GenBank/DDBJ databases">
        <title>Complete sequence of a novel PHA-producing Halomonas strain.</title>
        <authorList>
            <person name="Zheng Z."/>
        </authorList>
    </citation>
    <scope>NUCLEOTIDE SEQUENCE</scope>
    <source>
        <strain evidence="2">ZZQ-149</strain>
    </source>
</reference>
<accession>A0AA46TNG8</accession>
<dbReference type="InterPro" id="IPR013362">
    <property type="entry name" value="Pilus_4_PilV"/>
</dbReference>
<name>A0AA46TNG8_9GAMM</name>
<dbReference type="AlphaFoldDB" id="A0AA46TNG8"/>
<dbReference type="EMBL" id="CP096973">
    <property type="protein sequence ID" value="UYO73273.1"/>
    <property type="molecule type" value="Genomic_DNA"/>
</dbReference>
<sequence>MPKPQCGVSLLESLIALLVLSIGLLGVVGLQTQSLMHNRAAYFETQATNMAQDMLDRIRANPDQTAAYALSVGSTVLGNGLAANDQSEWVEDLASALPDGEGGVAINNRRVNVTVRWTDASAPGNTRQIQLVSEL</sequence>
<protein>
    <submittedName>
        <fullName evidence="2">Type IV pilus modification protein PilV</fullName>
    </submittedName>
</protein>
<organism evidence="2 3">
    <name type="scientific">Halomonas qinghailakensis</name>
    <dbReference type="NCBI Taxonomy" id="2937790"/>
    <lineage>
        <taxon>Bacteria</taxon>
        <taxon>Pseudomonadati</taxon>
        <taxon>Pseudomonadota</taxon>
        <taxon>Gammaproteobacteria</taxon>
        <taxon>Oceanospirillales</taxon>
        <taxon>Halomonadaceae</taxon>
        <taxon>Halomonas</taxon>
    </lineage>
</organism>
<dbReference type="Pfam" id="PF22150">
    <property type="entry name" value="Tt1218-like"/>
    <property type="match status" value="1"/>
</dbReference>
<evidence type="ECO:0000259" key="1">
    <source>
        <dbReference type="Pfam" id="PF22150"/>
    </source>
</evidence>